<dbReference type="Proteomes" id="UP000004277">
    <property type="component" value="Unassembled WGS sequence"/>
</dbReference>
<accession>A0ACD3SNZ0</accession>
<reference evidence="1" key="1">
    <citation type="submission" date="2019-05" db="EMBL/GenBank/DDBJ databases">
        <title>Revised genome assembly of Burkholderiaceae (previously Ralstonia) sp. PBA.</title>
        <authorList>
            <person name="Gan H.M."/>
        </authorList>
    </citation>
    <scope>NUCLEOTIDE SEQUENCE</scope>
    <source>
        <strain evidence="1">PBA</strain>
    </source>
</reference>
<dbReference type="EMBL" id="AKCV02000017">
    <property type="protein sequence ID" value="TMS57848.1"/>
    <property type="molecule type" value="Genomic_DNA"/>
</dbReference>
<sequence>MADPMRVRATESGGVVDVKILMKHDMETGQRKDASGKTIPAWHIQTVTAQVGGKTVFDAQFGPAVSKDPFLNFKFKGAAKGDKLSVTWVDNRGDKRTDEATIS</sequence>
<comment type="caution">
    <text evidence="1">The sequence shown here is derived from an EMBL/GenBank/DDBJ whole genome shotgun (WGS) entry which is preliminary data.</text>
</comment>
<evidence type="ECO:0000313" key="2">
    <source>
        <dbReference type="Proteomes" id="UP000004277"/>
    </source>
</evidence>
<evidence type="ECO:0000313" key="1">
    <source>
        <dbReference type="EMBL" id="TMS57848.1"/>
    </source>
</evidence>
<name>A0ACD3SNZ0_9BURK</name>
<organism evidence="1 2">
    <name type="scientific">Imbroritus primus</name>
    <dbReference type="NCBI Taxonomy" id="3058603"/>
    <lineage>
        <taxon>Bacteria</taxon>
        <taxon>Pseudomonadati</taxon>
        <taxon>Pseudomonadota</taxon>
        <taxon>Betaproteobacteria</taxon>
        <taxon>Burkholderiales</taxon>
        <taxon>Burkholderiaceae</taxon>
        <taxon>Imbroritus</taxon>
    </lineage>
</organism>
<keyword evidence="2" id="KW-1185">Reference proteome</keyword>
<proteinExistence type="predicted"/>
<protein>
    <submittedName>
        <fullName evidence="1">Thiosulfate oxidation carrier complex protein SoxZ</fullName>
    </submittedName>
</protein>
<gene>
    <name evidence="1" type="primary">soxZ</name>
    <name evidence="1" type="ORF">MW7_010265</name>
</gene>